<protein>
    <recommendedName>
        <fullName evidence="7">D,D-heptose 1,7-bisphosphate phosphatase</fullName>
    </recommendedName>
</protein>
<dbReference type="OrthoDB" id="9790411at2"/>
<name>A0A1I5YHE1_9BACT</name>
<dbReference type="AlphaFoldDB" id="A0A1I5YHE1"/>
<gene>
    <name evidence="8" type="ORF">SAMN05444277_11251</name>
</gene>
<dbReference type="InterPro" id="IPR006543">
    <property type="entry name" value="Histidinol-phos"/>
</dbReference>
<dbReference type="NCBIfam" id="TIGR01656">
    <property type="entry name" value="Histidinol-ppas"/>
    <property type="match status" value="1"/>
</dbReference>
<accession>A0A1I5YHE1</accession>
<dbReference type="GO" id="GO:0005737">
    <property type="term" value="C:cytoplasm"/>
    <property type="evidence" value="ECO:0007669"/>
    <property type="project" value="UniProtKB-SubCell"/>
</dbReference>
<comment type="subcellular location">
    <subcellularLocation>
        <location evidence="1">Cytoplasm</location>
    </subcellularLocation>
</comment>
<dbReference type="GO" id="GO:0000105">
    <property type="term" value="P:L-histidine biosynthetic process"/>
    <property type="evidence" value="ECO:0007669"/>
    <property type="project" value="InterPro"/>
</dbReference>
<evidence type="ECO:0000256" key="7">
    <source>
        <dbReference type="ARBA" id="ARBA00031828"/>
    </source>
</evidence>
<keyword evidence="3" id="KW-0963">Cytoplasm</keyword>
<dbReference type="EMBL" id="FOXQ01000012">
    <property type="protein sequence ID" value="SFQ43634.1"/>
    <property type="molecule type" value="Genomic_DNA"/>
</dbReference>
<dbReference type="InterPro" id="IPR036412">
    <property type="entry name" value="HAD-like_sf"/>
</dbReference>
<dbReference type="STRING" id="1465490.SAMN05444277_11251"/>
<dbReference type="NCBIfam" id="TIGR01261">
    <property type="entry name" value="hisB_Nterm"/>
    <property type="match status" value="1"/>
</dbReference>
<dbReference type="RefSeq" id="WP_090661341.1">
    <property type="nucleotide sequence ID" value="NZ_FOXQ01000012.1"/>
</dbReference>
<proteinExistence type="inferred from homology"/>
<sequence length="191" mass="22128">MAKKLLFIDRDGTLIIEPKGGNIDSWDKLQFFPYVFKYLNLIATELDYELVVVSNQDGLGTESFPYSHFQPIQDFIMKSFENEGINFSATYFDPSFKHEKSPNRKPRIGLIKHYLDDPNYDVPNSFVIGDRITDVQLAKNMGCKCLWIHRNEGLGMKEITDSVEVLRETALALETTNWKDIYEYLKGLNEK</sequence>
<evidence type="ECO:0000256" key="4">
    <source>
        <dbReference type="ARBA" id="ARBA00022723"/>
    </source>
</evidence>
<comment type="similarity">
    <text evidence="2">Belongs to the GmhB family.</text>
</comment>
<dbReference type="GO" id="GO:0004424">
    <property type="term" value="F:imidazoleglycerol-phosphate dehydratase activity"/>
    <property type="evidence" value="ECO:0007669"/>
    <property type="project" value="InterPro"/>
</dbReference>
<evidence type="ECO:0000256" key="2">
    <source>
        <dbReference type="ARBA" id="ARBA00005628"/>
    </source>
</evidence>
<keyword evidence="5" id="KW-0378">Hydrolase</keyword>
<dbReference type="PANTHER" id="PTHR42891:SF1">
    <property type="entry name" value="D-GLYCERO-BETA-D-MANNO-HEPTOSE-1,7-BISPHOSPHATE 7-PHOSPHATASE"/>
    <property type="match status" value="1"/>
</dbReference>
<dbReference type="Gene3D" id="3.40.50.1000">
    <property type="entry name" value="HAD superfamily/HAD-like"/>
    <property type="match status" value="1"/>
</dbReference>
<evidence type="ECO:0000313" key="8">
    <source>
        <dbReference type="EMBL" id="SFQ43634.1"/>
    </source>
</evidence>
<dbReference type="InterPro" id="IPR023214">
    <property type="entry name" value="HAD_sf"/>
</dbReference>
<evidence type="ECO:0000256" key="3">
    <source>
        <dbReference type="ARBA" id="ARBA00022490"/>
    </source>
</evidence>
<dbReference type="InterPro" id="IPR004446">
    <property type="entry name" value="Heptose_bisP_phosphatase"/>
</dbReference>
<evidence type="ECO:0000256" key="5">
    <source>
        <dbReference type="ARBA" id="ARBA00022801"/>
    </source>
</evidence>
<dbReference type="GO" id="GO:0005975">
    <property type="term" value="P:carbohydrate metabolic process"/>
    <property type="evidence" value="ECO:0007669"/>
    <property type="project" value="InterPro"/>
</dbReference>
<dbReference type="Pfam" id="PF13242">
    <property type="entry name" value="Hydrolase_like"/>
    <property type="match status" value="1"/>
</dbReference>
<keyword evidence="6" id="KW-0119">Carbohydrate metabolism</keyword>
<reference evidence="8 9" key="1">
    <citation type="submission" date="2016-10" db="EMBL/GenBank/DDBJ databases">
        <authorList>
            <person name="de Groot N.N."/>
        </authorList>
    </citation>
    <scope>NUCLEOTIDE SEQUENCE [LARGE SCALE GENOMIC DNA]</scope>
    <source>
        <strain evidence="8 9">DSM 28286</strain>
    </source>
</reference>
<organism evidence="8 9">
    <name type="scientific">Parafilimonas terrae</name>
    <dbReference type="NCBI Taxonomy" id="1465490"/>
    <lineage>
        <taxon>Bacteria</taxon>
        <taxon>Pseudomonadati</taxon>
        <taxon>Bacteroidota</taxon>
        <taxon>Chitinophagia</taxon>
        <taxon>Chitinophagales</taxon>
        <taxon>Chitinophagaceae</taxon>
        <taxon>Parafilimonas</taxon>
    </lineage>
</organism>
<dbReference type="SUPFAM" id="SSF56784">
    <property type="entry name" value="HAD-like"/>
    <property type="match status" value="1"/>
</dbReference>
<evidence type="ECO:0000256" key="6">
    <source>
        <dbReference type="ARBA" id="ARBA00023277"/>
    </source>
</evidence>
<evidence type="ECO:0000256" key="1">
    <source>
        <dbReference type="ARBA" id="ARBA00004496"/>
    </source>
</evidence>
<dbReference type="Proteomes" id="UP000199031">
    <property type="component" value="Unassembled WGS sequence"/>
</dbReference>
<keyword evidence="9" id="KW-1185">Reference proteome</keyword>
<dbReference type="PANTHER" id="PTHR42891">
    <property type="entry name" value="D-GLYCERO-BETA-D-MANNO-HEPTOSE-1,7-BISPHOSPHATE 7-PHOSPHATASE"/>
    <property type="match status" value="1"/>
</dbReference>
<evidence type="ECO:0000313" key="9">
    <source>
        <dbReference type="Proteomes" id="UP000199031"/>
    </source>
</evidence>
<dbReference type="InterPro" id="IPR005954">
    <property type="entry name" value="HisB_N"/>
</dbReference>
<dbReference type="NCBIfam" id="TIGR01662">
    <property type="entry name" value="HAD-SF-IIIA"/>
    <property type="match status" value="1"/>
</dbReference>
<keyword evidence="4" id="KW-0479">Metal-binding</keyword>
<dbReference type="InterPro" id="IPR006549">
    <property type="entry name" value="HAD-SF_hydro_IIIA"/>
</dbReference>
<dbReference type="GO" id="GO:0046872">
    <property type="term" value="F:metal ion binding"/>
    <property type="evidence" value="ECO:0007669"/>
    <property type="project" value="UniProtKB-KW"/>
</dbReference>
<dbReference type="GO" id="GO:0004401">
    <property type="term" value="F:histidinol-phosphatase activity"/>
    <property type="evidence" value="ECO:0007669"/>
    <property type="project" value="InterPro"/>
</dbReference>